<keyword evidence="2" id="KW-1185">Reference proteome</keyword>
<protein>
    <submittedName>
        <fullName evidence="1">Uncharacterized protein</fullName>
    </submittedName>
</protein>
<organism evidence="1 2">
    <name type="scientific">Brachionus plicatilis</name>
    <name type="common">Marine rotifer</name>
    <name type="synonym">Brachionus muelleri</name>
    <dbReference type="NCBI Taxonomy" id="10195"/>
    <lineage>
        <taxon>Eukaryota</taxon>
        <taxon>Metazoa</taxon>
        <taxon>Spiralia</taxon>
        <taxon>Gnathifera</taxon>
        <taxon>Rotifera</taxon>
        <taxon>Eurotatoria</taxon>
        <taxon>Monogononta</taxon>
        <taxon>Pseudotrocha</taxon>
        <taxon>Ploima</taxon>
        <taxon>Brachionidae</taxon>
        <taxon>Brachionus</taxon>
    </lineage>
</organism>
<reference evidence="1 2" key="1">
    <citation type="journal article" date="2018" name="Sci. Rep.">
        <title>Genomic signatures of local adaptation to the degree of environmental predictability in rotifers.</title>
        <authorList>
            <person name="Franch-Gras L."/>
            <person name="Hahn C."/>
            <person name="Garcia-Roger E.M."/>
            <person name="Carmona M.J."/>
            <person name="Serra M."/>
            <person name="Gomez A."/>
        </authorList>
    </citation>
    <scope>NUCLEOTIDE SEQUENCE [LARGE SCALE GENOMIC DNA]</scope>
    <source>
        <strain evidence="1">HYR1</strain>
    </source>
</reference>
<dbReference type="AlphaFoldDB" id="A0A3M7PMD7"/>
<accession>A0A3M7PMD7</accession>
<dbReference type="Proteomes" id="UP000276133">
    <property type="component" value="Unassembled WGS sequence"/>
</dbReference>
<name>A0A3M7PMD7_BRAPC</name>
<proteinExistence type="predicted"/>
<evidence type="ECO:0000313" key="2">
    <source>
        <dbReference type="Proteomes" id="UP000276133"/>
    </source>
</evidence>
<dbReference type="EMBL" id="REGN01009841">
    <property type="protein sequence ID" value="RNA00286.1"/>
    <property type="molecule type" value="Genomic_DNA"/>
</dbReference>
<sequence length="60" mass="6439">MINSLGRVGTGKVLDVFDHFNSILIKFKLFTGVILDVDGLAPSSINTYVCRASAAVVKLI</sequence>
<gene>
    <name evidence="1" type="ORF">BpHYR1_039946</name>
</gene>
<comment type="caution">
    <text evidence="1">The sequence shown here is derived from an EMBL/GenBank/DDBJ whole genome shotgun (WGS) entry which is preliminary data.</text>
</comment>
<evidence type="ECO:0000313" key="1">
    <source>
        <dbReference type="EMBL" id="RNA00286.1"/>
    </source>
</evidence>